<evidence type="ECO:0000313" key="7">
    <source>
        <dbReference type="Proteomes" id="UP001500866"/>
    </source>
</evidence>
<dbReference type="InterPro" id="IPR017871">
    <property type="entry name" value="ABC_transporter-like_CS"/>
</dbReference>
<keyword evidence="3" id="KW-0547">Nucleotide-binding</keyword>
<name>A0ABP3RBT8_9BACI</name>
<dbReference type="InterPro" id="IPR003439">
    <property type="entry name" value="ABC_transporter-like_ATP-bd"/>
</dbReference>
<evidence type="ECO:0000256" key="1">
    <source>
        <dbReference type="ARBA" id="ARBA00005417"/>
    </source>
</evidence>
<dbReference type="PANTHER" id="PTHR43335:SF4">
    <property type="entry name" value="ABC TRANSPORTER, ATP-BINDING PROTEIN"/>
    <property type="match status" value="1"/>
</dbReference>
<proteinExistence type="inferred from homology"/>
<comment type="similarity">
    <text evidence="1">Belongs to the ABC transporter superfamily.</text>
</comment>
<comment type="caution">
    <text evidence="6">The sequence shown here is derived from an EMBL/GenBank/DDBJ whole genome shotgun (WGS) entry which is preliminary data.</text>
</comment>
<reference evidence="7" key="1">
    <citation type="journal article" date="2019" name="Int. J. Syst. Evol. Microbiol.">
        <title>The Global Catalogue of Microorganisms (GCM) 10K type strain sequencing project: providing services to taxonomists for standard genome sequencing and annotation.</title>
        <authorList>
            <consortium name="The Broad Institute Genomics Platform"/>
            <consortium name="The Broad Institute Genome Sequencing Center for Infectious Disease"/>
            <person name="Wu L."/>
            <person name="Ma J."/>
        </authorList>
    </citation>
    <scope>NUCLEOTIDE SEQUENCE [LARGE SCALE GENOMIC DNA]</scope>
    <source>
        <strain evidence="7">JCM 15395</strain>
    </source>
</reference>
<dbReference type="SMART" id="SM00382">
    <property type="entry name" value="AAA"/>
    <property type="match status" value="1"/>
</dbReference>
<dbReference type="PROSITE" id="PS00211">
    <property type="entry name" value="ABC_TRANSPORTER_1"/>
    <property type="match status" value="1"/>
</dbReference>
<protein>
    <submittedName>
        <fullName evidence="6">ABC transporter ATP-binding protein</fullName>
    </submittedName>
</protein>
<evidence type="ECO:0000256" key="2">
    <source>
        <dbReference type="ARBA" id="ARBA00022448"/>
    </source>
</evidence>
<dbReference type="Gene3D" id="3.40.50.300">
    <property type="entry name" value="P-loop containing nucleotide triphosphate hydrolases"/>
    <property type="match status" value="1"/>
</dbReference>
<dbReference type="RefSeq" id="WP_343813725.1">
    <property type="nucleotide sequence ID" value="NZ_BAAADS010000018.1"/>
</dbReference>
<gene>
    <name evidence="6" type="ORF">GCM10009001_25510</name>
</gene>
<evidence type="ECO:0000256" key="3">
    <source>
        <dbReference type="ARBA" id="ARBA00022741"/>
    </source>
</evidence>
<keyword evidence="4 6" id="KW-0067">ATP-binding</keyword>
<dbReference type="Pfam" id="PF00005">
    <property type="entry name" value="ABC_tran"/>
    <property type="match status" value="1"/>
</dbReference>
<feature type="domain" description="ABC transporter" evidence="5">
    <location>
        <begin position="5"/>
        <end position="233"/>
    </location>
</feature>
<dbReference type="EMBL" id="BAAADS010000018">
    <property type="protein sequence ID" value="GAA0607113.1"/>
    <property type="molecule type" value="Genomic_DNA"/>
</dbReference>
<sequence>MEPVLSLKNVHKKIGRQQIIDDVSFDVYPGEIFGFLGPNGAGKTTTIRMIVGLTNVTKGDITISGQSVVHDFKKAIGHVGTIVENPEMYKYLTAEKNLIHFGRMSSNVTKEDIQKRLELVRLSHVKKQKVRKFSLGMKQRLGIAQAMLHGPDVLILDEPTNGLDPAGVKEMRDYLRRVAKEENVAILISSHLLSEIELICDRFAIIQEGKIAKVENVKGESEQPARTSFFTLEVDERDKAQELIADRFPSIDVQFLEGRLRLQATKDQMGEIITYLVGNEIIVYQSILEKQSLEDRFFEVTSGGVS</sequence>
<dbReference type="PANTHER" id="PTHR43335">
    <property type="entry name" value="ABC TRANSPORTER, ATP-BINDING PROTEIN"/>
    <property type="match status" value="1"/>
</dbReference>
<accession>A0ABP3RBT8</accession>
<dbReference type="SUPFAM" id="SSF52540">
    <property type="entry name" value="P-loop containing nucleoside triphosphate hydrolases"/>
    <property type="match status" value="1"/>
</dbReference>
<dbReference type="InterPro" id="IPR003593">
    <property type="entry name" value="AAA+_ATPase"/>
</dbReference>
<dbReference type="GO" id="GO:0005524">
    <property type="term" value="F:ATP binding"/>
    <property type="evidence" value="ECO:0007669"/>
    <property type="project" value="UniProtKB-KW"/>
</dbReference>
<keyword evidence="7" id="KW-1185">Reference proteome</keyword>
<evidence type="ECO:0000256" key="4">
    <source>
        <dbReference type="ARBA" id="ARBA00022840"/>
    </source>
</evidence>
<evidence type="ECO:0000313" key="6">
    <source>
        <dbReference type="EMBL" id="GAA0607113.1"/>
    </source>
</evidence>
<evidence type="ECO:0000259" key="5">
    <source>
        <dbReference type="PROSITE" id="PS50893"/>
    </source>
</evidence>
<dbReference type="PROSITE" id="PS50893">
    <property type="entry name" value="ABC_TRANSPORTER_2"/>
    <property type="match status" value="1"/>
</dbReference>
<organism evidence="6 7">
    <name type="scientific">Virgibacillus siamensis</name>
    <dbReference type="NCBI Taxonomy" id="480071"/>
    <lineage>
        <taxon>Bacteria</taxon>
        <taxon>Bacillati</taxon>
        <taxon>Bacillota</taxon>
        <taxon>Bacilli</taxon>
        <taxon>Bacillales</taxon>
        <taxon>Bacillaceae</taxon>
        <taxon>Virgibacillus</taxon>
    </lineage>
</organism>
<dbReference type="Proteomes" id="UP001500866">
    <property type="component" value="Unassembled WGS sequence"/>
</dbReference>
<keyword evidence="2" id="KW-0813">Transport</keyword>
<dbReference type="InterPro" id="IPR027417">
    <property type="entry name" value="P-loop_NTPase"/>
</dbReference>